<organism evidence="1 2">
    <name type="scientific">Solanum commersonii</name>
    <name type="common">Commerson's wild potato</name>
    <name type="synonym">Commerson's nightshade</name>
    <dbReference type="NCBI Taxonomy" id="4109"/>
    <lineage>
        <taxon>Eukaryota</taxon>
        <taxon>Viridiplantae</taxon>
        <taxon>Streptophyta</taxon>
        <taxon>Embryophyta</taxon>
        <taxon>Tracheophyta</taxon>
        <taxon>Spermatophyta</taxon>
        <taxon>Magnoliopsida</taxon>
        <taxon>eudicotyledons</taxon>
        <taxon>Gunneridae</taxon>
        <taxon>Pentapetalae</taxon>
        <taxon>asterids</taxon>
        <taxon>lamiids</taxon>
        <taxon>Solanales</taxon>
        <taxon>Solanaceae</taxon>
        <taxon>Solanoideae</taxon>
        <taxon>Solaneae</taxon>
        <taxon>Solanum</taxon>
    </lineage>
</organism>
<dbReference type="EMBL" id="JACXVP010000003">
    <property type="protein sequence ID" value="KAG5618024.1"/>
    <property type="molecule type" value="Genomic_DNA"/>
</dbReference>
<reference evidence="1 2" key="1">
    <citation type="submission" date="2020-09" db="EMBL/GenBank/DDBJ databases">
        <title>De no assembly of potato wild relative species, Solanum commersonii.</title>
        <authorList>
            <person name="Cho K."/>
        </authorList>
    </citation>
    <scope>NUCLEOTIDE SEQUENCE [LARGE SCALE GENOMIC DNA]</scope>
    <source>
        <strain evidence="1">LZ3.2</strain>
        <tissue evidence="1">Leaf</tissue>
    </source>
</reference>
<evidence type="ECO:0000313" key="1">
    <source>
        <dbReference type="EMBL" id="KAG5618024.1"/>
    </source>
</evidence>
<accession>A0A9J6A0M6</accession>
<dbReference type="AlphaFoldDB" id="A0A9J6A0M6"/>
<sequence>MKQGIIYFLSAIMLGVYGSNYSTGWMQLYYVKSTAFNGLCNTQGKTKIEKALRAKLVDRKKYQNL</sequence>
<gene>
    <name evidence="1" type="ORF">H5410_017848</name>
</gene>
<name>A0A9J6A0M6_SOLCO</name>
<dbReference type="Proteomes" id="UP000824120">
    <property type="component" value="Chromosome 3"/>
</dbReference>
<evidence type="ECO:0000313" key="2">
    <source>
        <dbReference type="Proteomes" id="UP000824120"/>
    </source>
</evidence>
<keyword evidence="2" id="KW-1185">Reference proteome</keyword>
<proteinExistence type="predicted"/>
<protein>
    <submittedName>
        <fullName evidence="1">Uncharacterized protein</fullName>
    </submittedName>
</protein>
<comment type="caution">
    <text evidence="1">The sequence shown here is derived from an EMBL/GenBank/DDBJ whole genome shotgun (WGS) entry which is preliminary data.</text>
</comment>